<comment type="caution">
    <text evidence="1">The sequence shown here is derived from an EMBL/GenBank/DDBJ whole genome shotgun (WGS) entry which is preliminary data.</text>
</comment>
<keyword evidence="2" id="KW-1185">Reference proteome</keyword>
<dbReference type="EMBL" id="CALOZG010000004">
    <property type="protein sequence ID" value="CAH4022739.1"/>
    <property type="molecule type" value="Genomic_DNA"/>
</dbReference>
<gene>
    <name evidence="1" type="ORF">PIBRA_LOCUS4030</name>
</gene>
<accession>A0A9P0T5W4</accession>
<organism evidence="1 2">
    <name type="scientific">Pieris brassicae</name>
    <name type="common">White butterfly</name>
    <name type="synonym">Large white butterfly</name>
    <dbReference type="NCBI Taxonomy" id="7116"/>
    <lineage>
        <taxon>Eukaryota</taxon>
        <taxon>Metazoa</taxon>
        <taxon>Ecdysozoa</taxon>
        <taxon>Arthropoda</taxon>
        <taxon>Hexapoda</taxon>
        <taxon>Insecta</taxon>
        <taxon>Pterygota</taxon>
        <taxon>Neoptera</taxon>
        <taxon>Endopterygota</taxon>
        <taxon>Lepidoptera</taxon>
        <taxon>Glossata</taxon>
        <taxon>Ditrysia</taxon>
        <taxon>Papilionoidea</taxon>
        <taxon>Pieridae</taxon>
        <taxon>Pierinae</taxon>
        <taxon>Pieris</taxon>
    </lineage>
</organism>
<proteinExistence type="predicted"/>
<protein>
    <submittedName>
        <fullName evidence="1">Uncharacterized protein</fullName>
    </submittedName>
</protein>
<name>A0A9P0T5W4_PIEBR</name>
<sequence>MQIGRNKSAGDPKRFSNSLLVHTFEIFLIFENESFFNQRTPNSDTCVSCRELFSKEGSGFELDSEETHLNSNDIPLIEGSGLYDGRELFSKEGSGFELDSEEIHLNSNDTPLIEGSGLYDGAVHLTGGGGYLTPNMPSSYALDGH</sequence>
<reference evidence="1" key="1">
    <citation type="submission" date="2022-05" db="EMBL/GenBank/DDBJ databases">
        <authorList>
            <person name="Okamura Y."/>
        </authorList>
    </citation>
    <scope>NUCLEOTIDE SEQUENCE</scope>
</reference>
<evidence type="ECO:0000313" key="2">
    <source>
        <dbReference type="Proteomes" id="UP001152562"/>
    </source>
</evidence>
<dbReference type="Proteomes" id="UP001152562">
    <property type="component" value="Unassembled WGS sequence"/>
</dbReference>
<dbReference type="AlphaFoldDB" id="A0A9P0T5W4"/>
<evidence type="ECO:0000313" key="1">
    <source>
        <dbReference type="EMBL" id="CAH4022739.1"/>
    </source>
</evidence>